<reference evidence="1" key="1">
    <citation type="journal article" date="2014" name="Front. Microbiol.">
        <title>High frequency of phylogenetically diverse reductive dehalogenase-homologous genes in deep subseafloor sedimentary metagenomes.</title>
        <authorList>
            <person name="Kawai M."/>
            <person name="Futagami T."/>
            <person name="Toyoda A."/>
            <person name="Takaki Y."/>
            <person name="Nishi S."/>
            <person name="Hori S."/>
            <person name="Arai W."/>
            <person name="Tsubouchi T."/>
            <person name="Morono Y."/>
            <person name="Uchiyama I."/>
            <person name="Ito T."/>
            <person name="Fujiyama A."/>
            <person name="Inagaki F."/>
            <person name="Takami H."/>
        </authorList>
    </citation>
    <scope>NUCLEOTIDE SEQUENCE</scope>
    <source>
        <strain evidence="1">Expedition CK06-06</strain>
    </source>
</reference>
<name>X0WUM4_9ZZZZ</name>
<dbReference type="AlphaFoldDB" id="X0WUM4"/>
<protein>
    <submittedName>
        <fullName evidence="1">Uncharacterized protein</fullName>
    </submittedName>
</protein>
<feature type="non-terminal residue" evidence="1">
    <location>
        <position position="41"/>
    </location>
</feature>
<accession>X0WUM4</accession>
<proteinExistence type="predicted"/>
<dbReference type="EMBL" id="BARS01031281">
    <property type="protein sequence ID" value="GAG16416.1"/>
    <property type="molecule type" value="Genomic_DNA"/>
</dbReference>
<sequence length="41" mass="4558">MRFHLSEGSEMPVDRDPVPVAEARRLSADEAQALLSRLPPL</sequence>
<gene>
    <name evidence="1" type="ORF">S01H1_48700</name>
</gene>
<comment type="caution">
    <text evidence="1">The sequence shown here is derived from an EMBL/GenBank/DDBJ whole genome shotgun (WGS) entry which is preliminary data.</text>
</comment>
<organism evidence="1">
    <name type="scientific">marine sediment metagenome</name>
    <dbReference type="NCBI Taxonomy" id="412755"/>
    <lineage>
        <taxon>unclassified sequences</taxon>
        <taxon>metagenomes</taxon>
        <taxon>ecological metagenomes</taxon>
    </lineage>
</organism>
<evidence type="ECO:0000313" key="1">
    <source>
        <dbReference type="EMBL" id="GAG16416.1"/>
    </source>
</evidence>